<dbReference type="Gene3D" id="2.30.30.100">
    <property type="match status" value="1"/>
</dbReference>
<sequence>MSEEKPLLLDKILETWKGKRIALAVSGDNSFTGILKDFDEEIVILENVADVVGNRGKALIAKIDDINWIMLLE</sequence>
<evidence type="ECO:0008006" key="2">
    <source>
        <dbReference type="Google" id="ProtNLM"/>
    </source>
</evidence>
<dbReference type="AlphaFoldDB" id="A0A7C0TZL4"/>
<reference evidence="1" key="1">
    <citation type="journal article" date="2020" name="mSystems">
        <title>Genome- and Community-Level Interaction Insights into Carbon Utilization and Element Cycling Functions of Hydrothermarchaeota in Hydrothermal Sediment.</title>
        <authorList>
            <person name="Zhou Z."/>
            <person name="Liu Y."/>
            <person name="Xu W."/>
            <person name="Pan J."/>
            <person name="Luo Z.H."/>
            <person name="Li M."/>
        </authorList>
    </citation>
    <scope>NUCLEOTIDE SEQUENCE [LARGE SCALE GENOMIC DNA]</scope>
    <source>
        <strain evidence="1">HyVt-151</strain>
    </source>
</reference>
<evidence type="ECO:0000313" key="1">
    <source>
        <dbReference type="EMBL" id="HDD31618.1"/>
    </source>
</evidence>
<dbReference type="Proteomes" id="UP000886210">
    <property type="component" value="Unassembled WGS sequence"/>
</dbReference>
<organism evidence="1">
    <name type="scientific">Thermococcus litoralis</name>
    <dbReference type="NCBI Taxonomy" id="2265"/>
    <lineage>
        <taxon>Archaea</taxon>
        <taxon>Methanobacteriati</taxon>
        <taxon>Methanobacteriota</taxon>
        <taxon>Thermococci</taxon>
        <taxon>Thermococcales</taxon>
        <taxon>Thermococcaceae</taxon>
        <taxon>Thermococcus</taxon>
    </lineage>
</organism>
<protein>
    <recommendedName>
        <fullName evidence="2">LSM domain-containing protein</fullName>
    </recommendedName>
</protein>
<dbReference type="SUPFAM" id="SSF50182">
    <property type="entry name" value="Sm-like ribonucleoproteins"/>
    <property type="match status" value="1"/>
</dbReference>
<accession>A0A7C0TZL4</accession>
<name>A0A7C0TZL4_THELI</name>
<dbReference type="InterPro" id="IPR010920">
    <property type="entry name" value="LSM_dom_sf"/>
</dbReference>
<proteinExistence type="predicted"/>
<dbReference type="CDD" id="cd00600">
    <property type="entry name" value="Sm_like"/>
    <property type="match status" value="1"/>
</dbReference>
<comment type="caution">
    <text evidence="1">The sequence shown here is derived from an EMBL/GenBank/DDBJ whole genome shotgun (WGS) entry which is preliminary data.</text>
</comment>
<dbReference type="EMBL" id="DQYG01000135">
    <property type="protein sequence ID" value="HDD31618.1"/>
    <property type="molecule type" value="Genomic_DNA"/>
</dbReference>
<gene>
    <name evidence="1" type="ORF">ENF72_03205</name>
</gene>